<protein>
    <submittedName>
        <fullName evidence="2">Uncharacterized protein</fullName>
    </submittedName>
</protein>
<evidence type="ECO:0000256" key="1">
    <source>
        <dbReference type="SAM" id="MobiDB-lite"/>
    </source>
</evidence>
<reference evidence="2 3" key="1">
    <citation type="journal article" date="2017" name="Curr. Biol.">
        <title>Genome architecture and evolution of a unichromosomal asexual nematode.</title>
        <authorList>
            <person name="Fradin H."/>
            <person name="Zegar C."/>
            <person name="Gutwein M."/>
            <person name="Lucas J."/>
            <person name="Kovtun M."/>
            <person name="Corcoran D."/>
            <person name="Baugh L.R."/>
            <person name="Kiontke K."/>
            <person name="Gunsalus K."/>
            <person name="Fitch D.H."/>
            <person name="Piano F."/>
        </authorList>
    </citation>
    <scope>NUCLEOTIDE SEQUENCE [LARGE SCALE GENOMIC DNA]</scope>
    <source>
        <strain evidence="2">PF1309</strain>
    </source>
</reference>
<comment type="caution">
    <text evidence="2">The sequence shown here is derived from an EMBL/GenBank/DDBJ whole genome shotgun (WGS) entry which is preliminary data.</text>
</comment>
<feature type="compositionally biased region" description="Basic and acidic residues" evidence="1">
    <location>
        <begin position="57"/>
        <end position="68"/>
    </location>
</feature>
<organism evidence="2 3">
    <name type="scientific">Diploscapter pachys</name>
    <dbReference type="NCBI Taxonomy" id="2018661"/>
    <lineage>
        <taxon>Eukaryota</taxon>
        <taxon>Metazoa</taxon>
        <taxon>Ecdysozoa</taxon>
        <taxon>Nematoda</taxon>
        <taxon>Chromadorea</taxon>
        <taxon>Rhabditida</taxon>
        <taxon>Rhabditina</taxon>
        <taxon>Rhabditomorpha</taxon>
        <taxon>Rhabditoidea</taxon>
        <taxon>Rhabditidae</taxon>
        <taxon>Diploscapter</taxon>
    </lineage>
</organism>
<accession>A0A2A2JVI0</accession>
<proteinExistence type="predicted"/>
<dbReference type="Proteomes" id="UP000218231">
    <property type="component" value="Unassembled WGS sequence"/>
</dbReference>
<feature type="region of interest" description="Disordered" evidence="1">
    <location>
        <begin position="57"/>
        <end position="85"/>
    </location>
</feature>
<evidence type="ECO:0000313" key="2">
    <source>
        <dbReference type="EMBL" id="PAV65691.1"/>
    </source>
</evidence>
<evidence type="ECO:0000313" key="3">
    <source>
        <dbReference type="Proteomes" id="UP000218231"/>
    </source>
</evidence>
<dbReference type="EMBL" id="LIAE01010199">
    <property type="protein sequence ID" value="PAV65691.1"/>
    <property type="molecule type" value="Genomic_DNA"/>
</dbReference>
<dbReference type="AlphaFoldDB" id="A0A2A2JVI0"/>
<gene>
    <name evidence="2" type="ORF">WR25_17210</name>
</gene>
<keyword evidence="3" id="KW-1185">Reference proteome</keyword>
<sequence>MKYASYDLKKILKSDDFHEEWMSRVDEARLLNHTSPINIINSITPCQLLFGEIGGDRRKRERKGKEGPQGHTIGGKQWTLQPLNV</sequence>
<name>A0A2A2JVI0_9BILA</name>